<accession>A0AAD5UT30</accession>
<dbReference type="InterPro" id="IPR005824">
    <property type="entry name" value="KOW"/>
</dbReference>
<reference evidence="2" key="1">
    <citation type="submission" date="2022-07" db="EMBL/GenBank/DDBJ databases">
        <title>Genome Sequence of Physisporinus lineatus.</title>
        <authorList>
            <person name="Buettner E."/>
        </authorList>
    </citation>
    <scope>NUCLEOTIDE SEQUENCE</scope>
    <source>
        <strain evidence="2">VT162</strain>
    </source>
</reference>
<dbReference type="AlphaFoldDB" id="A0AAD5UT30"/>
<name>A0AAD5UT30_9APHY</name>
<feature type="domain" description="KOW" evidence="1">
    <location>
        <begin position="349"/>
        <end position="376"/>
    </location>
</feature>
<dbReference type="SMART" id="SM00739">
    <property type="entry name" value="KOW"/>
    <property type="match status" value="4"/>
</dbReference>
<dbReference type="EMBL" id="JANAWD010000641">
    <property type="protein sequence ID" value="KAJ3477017.1"/>
    <property type="molecule type" value="Genomic_DNA"/>
</dbReference>
<comment type="caution">
    <text evidence="2">The sequence shown here is derived from an EMBL/GenBank/DDBJ whole genome shotgun (WGS) entry which is preliminary data.</text>
</comment>
<feature type="domain" description="KOW" evidence="1">
    <location>
        <begin position="404"/>
        <end position="431"/>
    </location>
</feature>
<evidence type="ECO:0000259" key="1">
    <source>
        <dbReference type="SMART" id="SM00739"/>
    </source>
</evidence>
<keyword evidence="3" id="KW-1185">Reference proteome</keyword>
<proteinExistence type="predicted"/>
<dbReference type="GO" id="GO:0032784">
    <property type="term" value="P:regulation of DNA-templated transcription elongation"/>
    <property type="evidence" value="ECO:0007669"/>
    <property type="project" value="InterPro"/>
</dbReference>
<protein>
    <recommendedName>
        <fullName evidence="1">KOW domain-containing protein</fullName>
    </recommendedName>
</protein>
<dbReference type="GO" id="GO:0006357">
    <property type="term" value="P:regulation of transcription by RNA polymerase II"/>
    <property type="evidence" value="ECO:0007669"/>
    <property type="project" value="InterPro"/>
</dbReference>
<dbReference type="PANTHER" id="PTHR11125:SF7">
    <property type="entry name" value="TRANSCRIPTION ELONGATION FACTOR SPT5"/>
    <property type="match status" value="1"/>
</dbReference>
<gene>
    <name evidence="2" type="ORF">NLI96_g10756</name>
</gene>
<dbReference type="GO" id="GO:0032044">
    <property type="term" value="C:DSIF complex"/>
    <property type="evidence" value="ECO:0007669"/>
    <property type="project" value="TreeGrafter"/>
</dbReference>
<feature type="domain" description="KOW" evidence="1">
    <location>
        <begin position="487"/>
        <end position="514"/>
    </location>
</feature>
<dbReference type="SUPFAM" id="SSF50104">
    <property type="entry name" value="Translation proteins SH3-like domain"/>
    <property type="match status" value="1"/>
</dbReference>
<organism evidence="2 3">
    <name type="scientific">Meripilus lineatus</name>
    <dbReference type="NCBI Taxonomy" id="2056292"/>
    <lineage>
        <taxon>Eukaryota</taxon>
        <taxon>Fungi</taxon>
        <taxon>Dikarya</taxon>
        <taxon>Basidiomycota</taxon>
        <taxon>Agaricomycotina</taxon>
        <taxon>Agaricomycetes</taxon>
        <taxon>Polyporales</taxon>
        <taxon>Meripilaceae</taxon>
        <taxon>Meripilus</taxon>
    </lineage>
</organism>
<dbReference type="GO" id="GO:0006368">
    <property type="term" value="P:transcription elongation by RNA polymerase II"/>
    <property type="evidence" value="ECO:0007669"/>
    <property type="project" value="TreeGrafter"/>
</dbReference>
<dbReference type="InterPro" id="IPR008991">
    <property type="entry name" value="Translation_prot_SH3-like_sf"/>
</dbReference>
<dbReference type="InterPro" id="IPR014722">
    <property type="entry name" value="Rib_uL2_dom2"/>
</dbReference>
<dbReference type="Proteomes" id="UP001212997">
    <property type="component" value="Unassembled WGS sequence"/>
</dbReference>
<dbReference type="InterPro" id="IPR039659">
    <property type="entry name" value="SPT5"/>
</dbReference>
<evidence type="ECO:0000313" key="2">
    <source>
        <dbReference type="EMBL" id="KAJ3477017.1"/>
    </source>
</evidence>
<feature type="domain" description="KOW" evidence="1">
    <location>
        <begin position="639"/>
        <end position="666"/>
    </location>
</feature>
<dbReference type="PANTHER" id="PTHR11125">
    <property type="entry name" value="SUPPRESSOR OF TY 5"/>
    <property type="match status" value="1"/>
</dbReference>
<dbReference type="Gene3D" id="2.30.30.30">
    <property type="match status" value="2"/>
</dbReference>
<sequence>MKVNVMEFLDLEAEVDDGSQADMDEDMEEELGEHMKLDEKIDVEMSMTEEFLRDSEDLESESVGEDGQRFRFIETEGREDEDDEGRVLQDIVDRYRHENEVDGIRYGSVQMPSVIYSVGVKPGQVGEGVRVIENHISSVRSRGLPTSIYGAKAVANSPHRVYVEAGKIVELQQLAAKYSWMFGSTITVVEEREWCALTTIGARYRKDAMGPCWVRFKEGLYGGDLGLVEKTYMGDFVDVLVVPRLVRQGSQRPTARLLSPEDANAYLQPNAIMLDSFTSTFFRVGRSAIKYGLHSVYCPLKGVETSLPLDLREVEPFAEASFEFGLEEPLKTVVMNTVDEIRNQDILSILKPQDRVLVLSGLFVGKEAVVRSVFDDTILTVDLRLQESDEKACLKISSHEVRRLFKTGDHVRVRRGFHMGKQGIVVTVDNAVVTIATLKTSLPVELESIWEHEISVYGCDLENQTPDHVWHTRADKAAYTGDTWDIPHLVGQRVEITGGDLRGSMGYLKGWRGRHIAVRVYFLKTGGEHTTMWLNPSQEMDFPIEVVARAFQPGDLVFDRDTPTLRLFVRYFENDAGEPLIPPFHPSHIPVVAGSYDVDLKMWVPPAGSPIPTLVQRKTLVFGDVVHDPVEVDERWSNPFKVNWNVVVIKGSWKGYQGRVRKVWALEIEVELEATGRVEKFHPCYLRRRLKNLLLEYKLPSQRDKSTYTKDTTPVPASIELPHLAQGEFARALREHRMCFYVRGTQGSFRNGAHEGDIVRTTPSASRRGIEAGFAEVVVNFDYKPNSAGIIPMKYLYPVPARPKDFGVVWNGHLAGAFVEVRDVAENADGEVQVTFPSVGLDAVYKASDLVRVLR</sequence>
<dbReference type="GO" id="GO:0003729">
    <property type="term" value="F:mRNA binding"/>
    <property type="evidence" value="ECO:0007669"/>
    <property type="project" value="TreeGrafter"/>
</dbReference>
<evidence type="ECO:0000313" key="3">
    <source>
        <dbReference type="Proteomes" id="UP001212997"/>
    </source>
</evidence>